<dbReference type="Gene3D" id="3.30.420.40">
    <property type="match status" value="2"/>
</dbReference>
<keyword evidence="1" id="KW-0808">Transferase</keyword>
<dbReference type="Proteomes" id="UP001595453">
    <property type="component" value="Unassembled WGS sequence"/>
</dbReference>
<protein>
    <submittedName>
        <fullName evidence="1">Anhydro-N-acetylmuramic acid kinase</fullName>
    </submittedName>
</protein>
<organism evidence="1 2">
    <name type="scientific">Pseudoalteromonas fenneropenaei</name>
    <dbReference type="NCBI Taxonomy" id="1737459"/>
    <lineage>
        <taxon>Bacteria</taxon>
        <taxon>Pseudomonadati</taxon>
        <taxon>Pseudomonadota</taxon>
        <taxon>Gammaproteobacteria</taxon>
        <taxon>Alteromonadales</taxon>
        <taxon>Pseudoalteromonadaceae</taxon>
        <taxon>Pseudoalteromonas</taxon>
    </lineage>
</organism>
<reference evidence="2" key="1">
    <citation type="journal article" date="2019" name="Int. J. Syst. Evol. Microbiol.">
        <title>The Global Catalogue of Microorganisms (GCM) 10K type strain sequencing project: providing services to taxonomists for standard genome sequencing and annotation.</title>
        <authorList>
            <consortium name="The Broad Institute Genomics Platform"/>
            <consortium name="The Broad Institute Genome Sequencing Center for Infectious Disease"/>
            <person name="Wu L."/>
            <person name="Ma J."/>
        </authorList>
    </citation>
    <scope>NUCLEOTIDE SEQUENCE [LARGE SCALE GENOMIC DNA]</scope>
    <source>
        <strain evidence="2">KCTC 42730</strain>
    </source>
</reference>
<evidence type="ECO:0000313" key="2">
    <source>
        <dbReference type="Proteomes" id="UP001595453"/>
    </source>
</evidence>
<dbReference type="PANTHER" id="PTHR30605">
    <property type="entry name" value="ANHYDRO-N-ACETYLMURAMIC ACID KINASE"/>
    <property type="match status" value="1"/>
</dbReference>
<accession>A0ABV7CG88</accession>
<dbReference type="EMBL" id="JBHRSD010000006">
    <property type="protein sequence ID" value="MFC3031604.1"/>
    <property type="molecule type" value="Genomic_DNA"/>
</dbReference>
<dbReference type="GO" id="GO:0016301">
    <property type="term" value="F:kinase activity"/>
    <property type="evidence" value="ECO:0007669"/>
    <property type="project" value="UniProtKB-KW"/>
</dbReference>
<proteinExistence type="predicted"/>
<sequence>MHPHLKRLSQCADAPHRLIIGLMSGTSLDGLDVALCRLTGCGNQTQCELLAFETLAYSQDEKATILSVFSKAEVSLQQLTLVNAWLGRLHGEMVNSCLAKWQVDAQTVDCIASHGQTIFHCPKHQHGLAQFGHATLQIGDADHLAVTTGITTLSDFRQKHIAVGGEGAPLAIYGDHLLFSDATEHRVLLNLGGIANLTLLPANGALESVLCSDLGPANTMIDAYVRTHLALPYDKDGALARAGSVHQELLAALCNHDFCHRALPKSTGPEVFNLALLAQAQAQTNTTLLSHQDVVSTLTEFSAWLVAEAISELALQRPNLSVYASGGGASNPELVARIIARLDKRIHFTTTSQLGVNPDAKEAILFALLANESLCVPRQGEASVLNVAMGKISFPS</sequence>
<keyword evidence="1" id="KW-0418">Kinase</keyword>
<dbReference type="SUPFAM" id="SSF53067">
    <property type="entry name" value="Actin-like ATPase domain"/>
    <property type="match status" value="1"/>
</dbReference>
<dbReference type="RefSeq" id="WP_377120994.1">
    <property type="nucleotide sequence ID" value="NZ_JBHRSD010000006.1"/>
</dbReference>
<dbReference type="PANTHER" id="PTHR30605:SF0">
    <property type="entry name" value="ANHYDRO-N-ACETYLMURAMIC ACID KINASE"/>
    <property type="match status" value="1"/>
</dbReference>
<name>A0ABV7CG88_9GAMM</name>
<keyword evidence="2" id="KW-1185">Reference proteome</keyword>
<comment type="caution">
    <text evidence="1">The sequence shown here is derived from an EMBL/GenBank/DDBJ whole genome shotgun (WGS) entry which is preliminary data.</text>
</comment>
<dbReference type="InterPro" id="IPR043129">
    <property type="entry name" value="ATPase_NBD"/>
</dbReference>
<evidence type="ECO:0000313" key="1">
    <source>
        <dbReference type="EMBL" id="MFC3031604.1"/>
    </source>
</evidence>
<gene>
    <name evidence="1" type="ORF">ACFOEE_03580</name>
</gene>
<dbReference type="Pfam" id="PF03702">
    <property type="entry name" value="AnmK"/>
    <property type="match status" value="1"/>
</dbReference>
<dbReference type="InterPro" id="IPR005338">
    <property type="entry name" value="Anhydro_N_Ac-Mur_kinase"/>
</dbReference>